<dbReference type="InterPro" id="IPR004516">
    <property type="entry name" value="HisRS/HisZ"/>
</dbReference>
<dbReference type="CDD" id="cd00859">
    <property type="entry name" value="HisRS_anticodon"/>
    <property type="match status" value="1"/>
</dbReference>
<evidence type="ECO:0000256" key="4">
    <source>
        <dbReference type="ARBA" id="ARBA00022741"/>
    </source>
</evidence>
<dbReference type="InterPro" id="IPR033656">
    <property type="entry name" value="HisRS_anticodon"/>
</dbReference>
<comment type="catalytic activity">
    <reaction evidence="8 9">
        <text>tRNA(His) + L-histidine + ATP = L-histidyl-tRNA(His) + AMP + diphosphate + H(+)</text>
        <dbReference type="Rhea" id="RHEA:17313"/>
        <dbReference type="Rhea" id="RHEA-COMP:9665"/>
        <dbReference type="Rhea" id="RHEA-COMP:9689"/>
        <dbReference type="ChEBI" id="CHEBI:15378"/>
        <dbReference type="ChEBI" id="CHEBI:30616"/>
        <dbReference type="ChEBI" id="CHEBI:33019"/>
        <dbReference type="ChEBI" id="CHEBI:57595"/>
        <dbReference type="ChEBI" id="CHEBI:78442"/>
        <dbReference type="ChEBI" id="CHEBI:78527"/>
        <dbReference type="ChEBI" id="CHEBI:456215"/>
        <dbReference type="EC" id="6.1.1.21"/>
    </reaction>
</comment>
<dbReference type="GO" id="GO:0006427">
    <property type="term" value="P:histidyl-tRNA aminoacylation"/>
    <property type="evidence" value="ECO:0007669"/>
    <property type="project" value="UniProtKB-UniRule"/>
</dbReference>
<dbReference type="Pfam" id="PF13393">
    <property type="entry name" value="tRNA-synt_His"/>
    <property type="match status" value="1"/>
</dbReference>
<protein>
    <recommendedName>
        <fullName evidence="9">Histidine--tRNA ligase</fullName>
        <ecNumber evidence="9">6.1.1.21</ecNumber>
    </recommendedName>
    <alternativeName>
        <fullName evidence="9">Histidyl-tRNA synthetase</fullName>
        <shortName evidence="9">HisRS</shortName>
    </alternativeName>
</protein>
<keyword evidence="4 9" id="KW-0547">Nucleotide-binding</keyword>
<feature type="binding site" evidence="10">
    <location>
        <position position="256"/>
    </location>
    <ligand>
        <name>L-histidine</name>
        <dbReference type="ChEBI" id="CHEBI:57595"/>
    </ligand>
</feature>
<evidence type="ECO:0000256" key="5">
    <source>
        <dbReference type="ARBA" id="ARBA00022840"/>
    </source>
</evidence>
<evidence type="ECO:0000256" key="10">
    <source>
        <dbReference type="PIRSR" id="PIRSR001549-1"/>
    </source>
</evidence>
<dbReference type="InterPro" id="IPR015807">
    <property type="entry name" value="His-tRNA-ligase"/>
</dbReference>
<dbReference type="PROSITE" id="PS50862">
    <property type="entry name" value="AA_TRNA_LIGASE_II"/>
    <property type="match status" value="1"/>
</dbReference>
<evidence type="ECO:0000313" key="12">
    <source>
        <dbReference type="EMBL" id="MBC8199752.1"/>
    </source>
</evidence>
<reference evidence="12 13" key="1">
    <citation type="submission" date="2020-08" db="EMBL/GenBank/DDBJ databases">
        <title>Bridging the membrane lipid divide: bacteria of the FCB group superphylum have the potential to synthesize archaeal ether lipids.</title>
        <authorList>
            <person name="Villanueva L."/>
            <person name="Von Meijenfeldt F.A.B."/>
            <person name="Westbye A.B."/>
            <person name="Yadav S."/>
            <person name="Hopmans E.C."/>
            <person name="Dutilh B.E."/>
            <person name="Sinninghe Damste J.S."/>
        </authorList>
    </citation>
    <scope>NUCLEOTIDE SEQUENCE [LARGE SCALE GENOMIC DNA]</scope>
    <source>
        <strain evidence="12">NIOZ-UU82</strain>
    </source>
</reference>
<dbReference type="HAMAP" id="MF_00127">
    <property type="entry name" value="His_tRNA_synth"/>
    <property type="match status" value="1"/>
</dbReference>
<comment type="similarity">
    <text evidence="1 9">Belongs to the class-II aminoacyl-tRNA synthetase family.</text>
</comment>
<evidence type="ECO:0000256" key="8">
    <source>
        <dbReference type="ARBA" id="ARBA00047639"/>
    </source>
</evidence>
<name>A0A8J6T7U3_9BACT</name>
<evidence type="ECO:0000256" key="6">
    <source>
        <dbReference type="ARBA" id="ARBA00022917"/>
    </source>
</evidence>
<dbReference type="Gene3D" id="3.40.50.800">
    <property type="entry name" value="Anticodon-binding domain"/>
    <property type="match status" value="1"/>
</dbReference>
<dbReference type="Pfam" id="PF03129">
    <property type="entry name" value="HGTP_anticodon"/>
    <property type="match status" value="1"/>
</dbReference>
<feature type="domain" description="Aminoacyl-transfer RNA synthetases class-II family profile" evidence="11">
    <location>
        <begin position="1"/>
        <end position="310"/>
    </location>
</feature>
<evidence type="ECO:0000256" key="2">
    <source>
        <dbReference type="ARBA" id="ARBA00011738"/>
    </source>
</evidence>
<dbReference type="CDD" id="cd00773">
    <property type="entry name" value="HisRS-like_core"/>
    <property type="match status" value="1"/>
</dbReference>
<dbReference type="GO" id="GO:0005524">
    <property type="term" value="F:ATP binding"/>
    <property type="evidence" value="ECO:0007669"/>
    <property type="project" value="UniProtKB-UniRule"/>
</dbReference>
<feature type="binding site" evidence="10">
    <location>
        <begin position="260"/>
        <end position="261"/>
    </location>
    <ligand>
        <name>L-histidine</name>
        <dbReference type="ChEBI" id="CHEBI:57595"/>
    </ligand>
</feature>
<comment type="subunit">
    <text evidence="2 9">Homodimer.</text>
</comment>
<evidence type="ECO:0000313" key="13">
    <source>
        <dbReference type="Proteomes" id="UP000603545"/>
    </source>
</evidence>
<feature type="binding site" evidence="10">
    <location>
        <begin position="80"/>
        <end position="82"/>
    </location>
    <ligand>
        <name>L-histidine</name>
        <dbReference type="ChEBI" id="CHEBI:57595"/>
    </ligand>
</feature>
<dbReference type="InterPro" id="IPR041715">
    <property type="entry name" value="HisRS-like_core"/>
</dbReference>
<dbReference type="SUPFAM" id="SSF55681">
    <property type="entry name" value="Class II aaRS and biotin synthetases"/>
    <property type="match status" value="1"/>
</dbReference>
<dbReference type="Proteomes" id="UP000603545">
    <property type="component" value="Unassembled WGS sequence"/>
</dbReference>
<proteinExistence type="inferred from homology"/>
<feature type="binding site" evidence="10">
    <location>
        <position position="111"/>
    </location>
    <ligand>
        <name>L-histidine</name>
        <dbReference type="ChEBI" id="CHEBI:57595"/>
    </ligand>
</feature>
<feature type="binding site" evidence="10">
    <location>
        <position position="125"/>
    </location>
    <ligand>
        <name>L-histidine</name>
        <dbReference type="ChEBI" id="CHEBI:57595"/>
    </ligand>
</feature>
<accession>A0A8J6T7U3</accession>
<evidence type="ECO:0000256" key="1">
    <source>
        <dbReference type="ARBA" id="ARBA00008226"/>
    </source>
</evidence>
<feature type="binding site" evidence="10">
    <location>
        <position position="129"/>
    </location>
    <ligand>
        <name>L-histidine</name>
        <dbReference type="ChEBI" id="CHEBI:57595"/>
    </ligand>
</feature>
<dbReference type="InterPro" id="IPR004154">
    <property type="entry name" value="Anticodon-bd"/>
</dbReference>
<dbReference type="InterPro" id="IPR006195">
    <property type="entry name" value="aa-tRNA-synth_II"/>
</dbReference>
<dbReference type="InterPro" id="IPR045864">
    <property type="entry name" value="aa-tRNA-synth_II/BPL/LPL"/>
</dbReference>
<dbReference type="NCBIfam" id="TIGR00442">
    <property type="entry name" value="hisS"/>
    <property type="match status" value="1"/>
</dbReference>
<comment type="caution">
    <text evidence="12">The sequence shown here is derived from an EMBL/GenBank/DDBJ whole genome shotgun (WGS) entry which is preliminary data.</text>
</comment>
<organism evidence="12 13">
    <name type="scientific">Candidatus Desulfaltia bathyphila</name>
    <dbReference type="NCBI Taxonomy" id="2841697"/>
    <lineage>
        <taxon>Bacteria</taxon>
        <taxon>Pseudomonadati</taxon>
        <taxon>Thermodesulfobacteriota</taxon>
        <taxon>Desulfobacteria</taxon>
        <taxon>Desulfobacterales</taxon>
        <taxon>Desulfobacterales incertae sedis</taxon>
        <taxon>Candidatus Desulfaltia</taxon>
    </lineage>
</organism>
<dbReference type="AlphaFoldDB" id="A0A8J6T7U3"/>
<evidence type="ECO:0000259" key="11">
    <source>
        <dbReference type="PROSITE" id="PS50862"/>
    </source>
</evidence>
<keyword evidence="3 9" id="KW-0436">Ligase</keyword>
<dbReference type="InterPro" id="IPR036621">
    <property type="entry name" value="Anticodon-bd_dom_sf"/>
</dbReference>
<dbReference type="GO" id="GO:0005737">
    <property type="term" value="C:cytoplasm"/>
    <property type="evidence" value="ECO:0007669"/>
    <property type="project" value="UniProtKB-SubCell"/>
</dbReference>
<evidence type="ECO:0000256" key="3">
    <source>
        <dbReference type="ARBA" id="ARBA00022598"/>
    </source>
</evidence>
<keyword evidence="6 9" id="KW-0648">Protein biosynthesis</keyword>
<keyword evidence="9" id="KW-0963">Cytoplasm</keyword>
<sequence>MIQLIRGFKDILPGEVELWQHIEKTARSLLESFGFKEIRIPILEHAELFARSIGEDTDIVEKEMYTFSDRKGDLITLRPEATASVVRSYIQHKLYAKDPVRKFYTIGPMFRRERPQKGRYRQFYQINAEVFGIDSPFIDAQLIFLLSVFFKKLSATELKVHINSLGCRICRPEFKKALSVFLSAAKEELCSDCRRRSNRNPLRVLDCKVPSCCSAMADAPSILDHLCSECSRHFEAVKNALEKFKISFVVDKRLVRGLDYYTRTTFEIQTGLLGAQNAVAGGGRYNSLVKALGGPDQPAAGFAIGLDRFVEITDLKAKDFAQNPDIFIAALGEKSMSMAFDWSCAFGLEGIIAELDFAGKSLKSQMKRADRLGAKHVLIVGEKELEEKAVILRNMTTKEQVMIPIDDIIETVKEKL</sequence>
<evidence type="ECO:0000256" key="7">
    <source>
        <dbReference type="ARBA" id="ARBA00023146"/>
    </source>
</evidence>
<gene>
    <name evidence="9" type="primary">hisS</name>
    <name evidence="12" type="ORF">H8E80_06875</name>
</gene>
<dbReference type="EC" id="6.1.1.21" evidence="9"/>
<comment type="subcellular location">
    <subcellularLocation>
        <location evidence="9">Cytoplasm</location>
    </subcellularLocation>
</comment>
<dbReference type="PIRSF" id="PIRSF001549">
    <property type="entry name" value="His-tRNA_synth"/>
    <property type="match status" value="1"/>
</dbReference>
<keyword evidence="7 9" id="KW-0030">Aminoacyl-tRNA synthetase</keyword>
<dbReference type="SUPFAM" id="SSF52954">
    <property type="entry name" value="Class II aaRS ABD-related"/>
    <property type="match status" value="1"/>
</dbReference>
<dbReference type="PANTHER" id="PTHR43707:SF1">
    <property type="entry name" value="HISTIDINE--TRNA LIGASE, MITOCHONDRIAL-RELATED"/>
    <property type="match status" value="1"/>
</dbReference>
<dbReference type="GO" id="GO:0004821">
    <property type="term" value="F:histidine-tRNA ligase activity"/>
    <property type="evidence" value="ECO:0007669"/>
    <property type="project" value="UniProtKB-UniRule"/>
</dbReference>
<dbReference type="Gene3D" id="3.30.930.10">
    <property type="entry name" value="Bira Bifunctional Protein, Domain 2"/>
    <property type="match status" value="1"/>
</dbReference>
<dbReference type="EMBL" id="JACNLL010000063">
    <property type="protein sequence ID" value="MBC8199752.1"/>
    <property type="molecule type" value="Genomic_DNA"/>
</dbReference>
<keyword evidence="5 9" id="KW-0067">ATP-binding</keyword>
<evidence type="ECO:0000256" key="9">
    <source>
        <dbReference type="HAMAP-Rule" id="MF_00127"/>
    </source>
</evidence>
<dbReference type="PANTHER" id="PTHR43707">
    <property type="entry name" value="HISTIDYL-TRNA SYNTHETASE"/>
    <property type="match status" value="1"/>
</dbReference>